<sequence length="741" mass="83551">MPTPNFAKTSKAFGRFAALFLILSVWLPLLGEAAEEIADGVWVASPPGWAESKEDFTPGDSPPYAEGGIFYHRTADHFRPDEDSIFSRVVYEFQSKAGLEDNATLSWNVDPEFEEIRLHWIRVYREGRWIDLLPEIDLEVVDARTDVRTWYYDNSKDVRVILEGVQVGDILDYGFTRTGSNPIVKDHFSDSASLGFSVPVGSIDIRLDWPKDRGELQYRTYPTRIPPEIYENDGYEVYQWSIEDSEAVILDSRLPQGYEVLPWVQFSDWPGWGAVAQWAVDLYPLDQELPPLLVKEAGKIEKAGGTPLMKATKALQFIQDVIRYVSIPVGPHSYQPYPPETIAARRYGDCKDKSLLLVLLLRKLGIDADLVLVSTDDRQLLRRRLPTQAAFDHVLVQAIIEGETIWMDPTDSHEGGVLPMRYFSDFGYGLVISPDTTDLAAKVGPQGRDGALASTTESFYFEDFAKPVKLVVDSIYEGRNADNLRWDLATDGLDSFARAYTNYYASLYDVIPEAQPLAVEDEREMNQVRIVEEYGLPTLFPSEEDSETTVCNFSAQIIADQIPEPSEKIRSGPFALPRPLHQIQTIEIHLPDDSDFGAEDFSMENQWFRYDFSVSQNERVLRIHHDFEILSDFVLLEDIDAYQKKVDEMKDYLDYYIEVNLGDSWPEKPPGFLKSLGIAFSQPASESEASDDSSEGTGQAVGPDSGASLEKGVSRAEALGFSVVSFFAGVAWAAFLWRRKS</sequence>
<organism evidence="5 6">
    <name type="scientific">Puniceicoccus vermicola</name>
    <dbReference type="NCBI Taxonomy" id="388746"/>
    <lineage>
        <taxon>Bacteria</taxon>
        <taxon>Pseudomonadati</taxon>
        <taxon>Verrucomicrobiota</taxon>
        <taxon>Opitutia</taxon>
        <taxon>Puniceicoccales</taxon>
        <taxon>Puniceicoccaceae</taxon>
        <taxon>Puniceicoccus</taxon>
    </lineage>
</organism>
<dbReference type="InterPro" id="IPR024618">
    <property type="entry name" value="DUF3857"/>
</dbReference>
<name>A0A7X1E302_9BACT</name>
<dbReference type="EMBL" id="JACHVA010000023">
    <property type="protein sequence ID" value="MBC2600561.1"/>
    <property type="molecule type" value="Genomic_DNA"/>
</dbReference>
<comment type="caution">
    <text evidence="5">The sequence shown here is derived from an EMBL/GenBank/DDBJ whole genome shotgun (WGS) entry which is preliminary data.</text>
</comment>
<dbReference type="Pfam" id="PF01841">
    <property type="entry name" value="Transglut_core"/>
    <property type="match status" value="1"/>
</dbReference>
<accession>A0A7X1E302</accession>
<keyword evidence="6" id="KW-1185">Reference proteome</keyword>
<keyword evidence="2" id="KW-1133">Transmembrane helix</keyword>
<gene>
    <name evidence="5" type="ORF">H5P30_02065</name>
</gene>
<dbReference type="Pfam" id="PF12969">
    <property type="entry name" value="DUF3857"/>
    <property type="match status" value="1"/>
</dbReference>
<evidence type="ECO:0000313" key="5">
    <source>
        <dbReference type="EMBL" id="MBC2600561.1"/>
    </source>
</evidence>
<keyword evidence="2" id="KW-0472">Membrane</keyword>
<keyword evidence="2" id="KW-0812">Transmembrane</keyword>
<evidence type="ECO:0000259" key="3">
    <source>
        <dbReference type="Pfam" id="PF01841"/>
    </source>
</evidence>
<dbReference type="Proteomes" id="UP000525652">
    <property type="component" value="Unassembled WGS sequence"/>
</dbReference>
<dbReference type="Gene3D" id="3.10.620.30">
    <property type="match status" value="1"/>
</dbReference>
<feature type="region of interest" description="Disordered" evidence="1">
    <location>
        <begin position="685"/>
        <end position="708"/>
    </location>
</feature>
<feature type="transmembrane region" description="Helical" evidence="2">
    <location>
        <begin position="718"/>
        <end position="737"/>
    </location>
</feature>
<proteinExistence type="predicted"/>
<feature type="domain" description="DUF3857" evidence="4">
    <location>
        <begin position="84"/>
        <end position="248"/>
    </location>
</feature>
<dbReference type="InterPro" id="IPR038765">
    <property type="entry name" value="Papain-like_cys_pep_sf"/>
</dbReference>
<reference evidence="5 6" key="1">
    <citation type="submission" date="2020-07" db="EMBL/GenBank/DDBJ databases">
        <authorList>
            <person name="Feng X."/>
        </authorList>
    </citation>
    <scope>NUCLEOTIDE SEQUENCE [LARGE SCALE GENOMIC DNA]</scope>
    <source>
        <strain evidence="5 6">JCM14086</strain>
    </source>
</reference>
<dbReference type="SUPFAM" id="SSF54001">
    <property type="entry name" value="Cysteine proteinases"/>
    <property type="match status" value="1"/>
</dbReference>
<protein>
    <submittedName>
        <fullName evidence="5">DUF3857 domain-containing protein</fullName>
    </submittedName>
</protein>
<dbReference type="InterPro" id="IPR002931">
    <property type="entry name" value="Transglutaminase-like"/>
</dbReference>
<dbReference type="Gene3D" id="2.60.40.3140">
    <property type="match status" value="1"/>
</dbReference>
<dbReference type="RefSeq" id="WP_185691307.1">
    <property type="nucleotide sequence ID" value="NZ_JACHVA010000023.1"/>
</dbReference>
<dbReference type="AlphaFoldDB" id="A0A7X1E302"/>
<evidence type="ECO:0000256" key="1">
    <source>
        <dbReference type="SAM" id="MobiDB-lite"/>
    </source>
</evidence>
<evidence type="ECO:0000259" key="4">
    <source>
        <dbReference type="Pfam" id="PF12969"/>
    </source>
</evidence>
<evidence type="ECO:0000256" key="2">
    <source>
        <dbReference type="SAM" id="Phobius"/>
    </source>
</evidence>
<feature type="domain" description="Transglutaminase-like" evidence="3">
    <location>
        <begin position="302"/>
        <end position="402"/>
    </location>
</feature>
<evidence type="ECO:0000313" key="6">
    <source>
        <dbReference type="Proteomes" id="UP000525652"/>
    </source>
</evidence>